<keyword evidence="3" id="KW-1185">Reference proteome</keyword>
<evidence type="ECO:0000313" key="3">
    <source>
        <dbReference type="Proteomes" id="UP001597124"/>
    </source>
</evidence>
<evidence type="ECO:0000256" key="1">
    <source>
        <dbReference type="SAM" id="SignalP"/>
    </source>
</evidence>
<feature type="signal peptide" evidence="1">
    <location>
        <begin position="1"/>
        <end position="35"/>
    </location>
</feature>
<keyword evidence="1" id="KW-0732">Signal</keyword>
<dbReference type="RefSeq" id="WP_381489973.1">
    <property type="nucleotide sequence ID" value="NZ_JBHTIK010000005.1"/>
</dbReference>
<sequence length="144" mass="15532">MADEIMKRGGMSVLKVKGLLCAALLALAYVSPAHAEAPNRITNVTVYGNEPCPKGDGDEIVVCAREPEGEQYRIPKRLRETKKNDPPSQSWTARVRTLDEASRPSMPNSCSAVGSGGQTGCTMEMLRQWFAERQAAKAKAAGVP</sequence>
<protein>
    <submittedName>
        <fullName evidence="2">Uncharacterized protein</fullName>
    </submittedName>
</protein>
<gene>
    <name evidence="2" type="ORF">ACFQ00_10345</name>
</gene>
<comment type="caution">
    <text evidence="2">The sequence shown here is derived from an EMBL/GenBank/DDBJ whole genome shotgun (WGS) entry which is preliminary data.</text>
</comment>
<evidence type="ECO:0000313" key="2">
    <source>
        <dbReference type="EMBL" id="MFD0848721.1"/>
    </source>
</evidence>
<dbReference type="Proteomes" id="UP001597124">
    <property type="component" value="Unassembled WGS sequence"/>
</dbReference>
<name>A0ABW3C2L7_SPHXN</name>
<proteinExistence type="predicted"/>
<accession>A0ABW3C2L7</accession>
<dbReference type="EMBL" id="JBHTIK010000005">
    <property type="protein sequence ID" value="MFD0848721.1"/>
    <property type="molecule type" value="Genomic_DNA"/>
</dbReference>
<organism evidence="2 3">
    <name type="scientific">Sphingosinicella xenopeptidilytica</name>
    <dbReference type="NCBI Taxonomy" id="364098"/>
    <lineage>
        <taxon>Bacteria</taxon>
        <taxon>Pseudomonadati</taxon>
        <taxon>Pseudomonadota</taxon>
        <taxon>Alphaproteobacteria</taxon>
        <taxon>Sphingomonadales</taxon>
        <taxon>Sphingosinicellaceae</taxon>
        <taxon>Sphingosinicella</taxon>
    </lineage>
</organism>
<feature type="chain" id="PRO_5046754143" evidence="1">
    <location>
        <begin position="36"/>
        <end position="144"/>
    </location>
</feature>
<reference evidence="3" key="1">
    <citation type="journal article" date="2019" name="Int. J. Syst. Evol. Microbiol.">
        <title>The Global Catalogue of Microorganisms (GCM) 10K type strain sequencing project: providing services to taxonomists for standard genome sequencing and annotation.</title>
        <authorList>
            <consortium name="The Broad Institute Genomics Platform"/>
            <consortium name="The Broad Institute Genome Sequencing Center for Infectious Disease"/>
            <person name="Wu L."/>
            <person name="Ma J."/>
        </authorList>
    </citation>
    <scope>NUCLEOTIDE SEQUENCE [LARGE SCALE GENOMIC DNA]</scope>
    <source>
        <strain evidence="3">CCUG 52537</strain>
    </source>
</reference>